<organism evidence="1 2">
    <name type="scientific">Cichorium intybus</name>
    <name type="common">Chicory</name>
    <dbReference type="NCBI Taxonomy" id="13427"/>
    <lineage>
        <taxon>Eukaryota</taxon>
        <taxon>Viridiplantae</taxon>
        <taxon>Streptophyta</taxon>
        <taxon>Embryophyta</taxon>
        <taxon>Tracheophyta</taxon>
        <taxon>Spermatophyta</taxon>
        <taxon>Magnoliopsida</taxon>
        <taxon>eudicotyledons</taxon>
        <taxon>Gunneridae</taxon>
        <taxon>Pentapetalae</taxon>
        <taxon>asterids</taxon>
        <taxon>campanulids</taxon>
        <taxon>Asterales</taxon>
        <taxon>Asteraceae</taxon>
        <taxon>Cichorioideae</taxon>
        <taxon>Cichorieae</taxon>
        <taxon>Cichoriinae</taxon>
        <taxon>Cichorium</taxon>
    </lineage>
</organism>
<protein>
    <submittedName>
        <fullName evidence="1">Uncharacterized protein</fullName>
    </submittedName>
</protein>
<reference evidence="1 2" key="2">
    <citation type="journal article" date="2022" name="Mol. Ecol. Resour.">
        <title>The genomes of chicory, endive, great burdock and yacon provide insights into Asteraceae paleo-polyploidization history and plant inulin production.</title>
        <authorList>
            <person name="Fan W."/>
            <person name="Wang S."/>
            <person name="Wang H."/>
            <person name="Wang A."/>
            <person name="Jiang F."/>
            <person name="Liu H."/>
            <person name="Zhao H."/>
            <person name="Xu D."/>
            <person name="Zhang Y."/>
        </authorList>
    </citation>
    <scope>NUCLEOTIDE SEQUENCE [LARGE SCALE GENOMIC DNA]</scope>
    <source>
        <strain evidence="2">cv. Punajuju</strain>
        <tissue evidence="1">Leaves</tissue>
    </source>
</reference>
<sequence length="87" mass="9930">MLEPETSHSDPLDILRLQESKSFGRSETMMSHTFSLIFPKSSPTSSNFSVTIVKFPTILNSMTTSHFQLQYFPSKPICYPSFSVHRL</sequence>
<accession>A0ACB9DVC8</accession>
<dbReference type="Proteomes" id="UP001055811">
    <property type="component" value="Linkage Group LG04"/>
</dbReference>
<evidence type="ECO:0000313" key="2">
    <source>
        <dbReference type="Proteomes" id="UP001055811"/>
    </source>
</evidence>
<dbReference type="EMBL" id="CM042012">
    <property type="protein sequence ID" value="KAI3750258.1"/>
    <property type="molecule type" value="Genomic_DNA"/>
</dbReference>
<evidence type="ECO:0000313" key="1">
    <source>
        <dbReference type="EMBL" id="KAI3750258.1"/>
    </source>
</evidence>
<proteinExistence type="predicted"/>
<keyword evidence="2" id="KW-1185">Reference proteome</keyword>
<reference evidence="2" key="1">
    <citation type="journal article" date="2022" name="Mol. Ecol. Resour.">
        <title>The genomes of chicory, endive, great burdock and yacon provide insights into Asteraceae palaeo-polyploidization history and plant inulin production.</title>
        <authorList>
            <person name="Fan W."/>
            <person name="Wang S."/>
            <person name="Wang H."/>
            <person name="Wang A."/>
            <person name="Jiang F."/>
            <person name="Liu H."/>
            <person name="Zhao H."/>
            <person name="Xu D."/>
            <person name="Zhang Y."/>
        </authorList>
    </citation>
    <scope>NUCLEOTIDE SEQUENCE [LARGE SCALE GENOMIC DNA]</scope>
    <source>
        <strain evidence="2">cv. Punajuju</strain>
    </source>
</reference>
<comment type="caution">
    <text evidence="1">The sequence shown here is derived from an EMBL/GenBank/DDBJ whole genome shotgun (WGS) entry which is preliminary data.</text>
</comment>
<name>A0ACB9DVC8_CICIN</name>
<gene>
    <name evidence="1" type="ORF">L2E82_20891</name>
</gene>